<gene>
    <name evidence="2" type="ORF">SDC9_70000</name>
</gene>
<accession>A0A644Y4P4</accession>
<reference evidence="2" key="1">
    <citation type="submission" date="2019-08" db="EMBL/GenBank/DDBJ databases">
        <authorList>
            <person name="Kucharzyk K."/>
            <person name="Murdoch R.W."/>
            <person name="Higgins S."/>
            <person name="Loffler F."/>
        </authorList>
    </citation>
    <scope>NUCLEOTIDE SEQUENCE</scope>
</reference>
<proteinExistence type="predicted"/>
<feature type="region of interest" description="Disordered" evidence="1">
    <location>
        <begin position="1"/>
        <end position="27"/>
    </location>
</feature>
<evidence type="ECO:0000256" key="1">
    <source>
        <dbReference type="SAM" id="MobiDB-lite"/>
    </source>
</evidence>
<organism evidence="2">
    <name type="scientific">bioreactor metagenome</name>
    <dbReference type="NCBI Taxonomy" id="1076179"/>
    <lineage>
        <taxon>unclassified sequences</taxon>
        <taxon>metagenomes</taxon>
        <taxon>ecological metagenomes</taxon>
    </lineage>
</organism>
<feature type="compositionally biased region" description="Basic and acidic residues" evidence="1">
    <location>
        <begin position="1"/>
        <end position="14"/>
    </location>
</feature>
<dbReference type="AlphaFoldDB" id="A0A644Y4P4"/>
<dbReference type="EMBL" id="VSSQ01004052">
    <property type="protein sequence ID" value="MPM23526.1"/>
    <property type="molecule type" value="Genomic_DNA"/>
</dbReference>
<sequence length="68" mass="7402">MGMTKVRDGAKIEKGAGSSMREALPGDPICKTGWFVGEITMKDFLSKTRKNISEADGNKEDPEDKLGQ</sequence>
<protein>
    <submittedName>
        <fullName evidence="2">Uncharacterized protein</fullName>
    </submittedName>
</protein>
<evidence type="ECO:0000313" key="2">
    <source>
        <dbReference type="EMBL" id="MPM23526.1"/>
    </source>
</evidence>
<name>A0A644Y4P4_9ZZZZ</name>
<comment type="caution">
    <text evidence="2">The sequence shown here is derived from an EMBL/GenBank/DDBJ whole genome shotgun (WGS) entry which is preliminary data.</text>
</comment>